<dbReference type="Pfam" id="PF08174">
    <property type="entry name" value="Anillin"/>
    <property type="match status" value="1"/>
</dbReference>
<evidence type="ECO:0000313" key="4">
    <source>
        <dbReference type="EMBL" id="CAD7658131.1"/>
    </source>
</evidence>
<feature type="compositionally biased region" description="Polar residues" evidence="2">
    <location>
        <begin position="133"/>
        <end position="146"/>
    </location>
</feature>
<sequence length="800" mass="90593">MSDYEELDSFTEAIIQRTRERQKLLNNESDDQFLDLSANDTNILDTNDTNCLNILNDSQSNVDLNESLPKAANTSTERLVEKLTELSPNRRRVSLNQRLNSIARSYHSEDAENMCYIDEEEDNERSAAPVRSPTKTMRQSVNTVTESPPKKRLHLNERLNQIARCYDDDDEVFSPKEVTKTVSDTNRNKTPSKIAKVSPKKPMVEMVTKSENKWDSIGSKSPVKGSPLKRASNERKIVSESPAINESKVTPIVPSVKQIVSNNISEKLLHLGFQKTTTGNVCSPQKLIYNSNDNKRETPVVNGSTSVSAVRKQFEEKPKTQTPETLSLKGKRDLFEKAIEAENEAKSKQYSRKRNAPVVTPKAFVSASNVRVSPKKPMVTKTPSGTQSVAPKQKSSEKLEITPNVSNNIHIRKQLLEERLFGSETTTANAYKKELENRHKELELLKRPMKVSKAEEPKECPPIVDEIYEETEVQDNESVVDDETAHQTVCDAFQEIEEYSNEQSDDDNNYDINSQKSESKLISDKNVDIEYESPTKKNRLYPQLDDELNELYPQFRTSEPLDESSPPAKPPRVYEESTQSTSESTPLRTISFYRREQSLKTSTNTTPSVGTVGVGLKDKVNEKYNNLDVTERNRKIKKQIDRLKQEVEEQNRIAGQASQALNLCLETQEFKGSIEHVEAEKVLLVCGQKRIAFLNEIQRLKIKLSDKTMEMDATKGSLTLYNIKIPIKGDFLVARAKGTVSDVHHFISVVYNGPNVFVTNLLNTEKDIKNGTLEFEFGVKLTDLSNEFQVVVHVYDLMTA</sequence>
<dbReference type="EMBL" id="CAJPVJ010014358">
    <property type="protein sequence ID" value="CAG2175317.1"/>
    <property type="molecule type" value="Genomic_DNA"/>
</dbReference>
<dbReference type="GO" id="GO:0000281">
    <property type="term" value="P:mitotic cytokinesis"/>
    <property type="evidence" value="ECO:0007669"/>
    <property type="project" value="TreeGrafter"/>
</dbReference>
<feature type="region of interest" description="Disordered" evidence="2">
    <location>
        <begin position="500"/>
        <end position="527"/>
    </location>
</feature>
<feature type="region of interest" description="Disordered" evidence="2">
    <location>
        <begin position="556"/>
        <end position="588"/>
    </location>
</feature>
<organism evidence="4">
    <name type="scientific">Oppiella nova</name>
    <dbReference type="NCBI Taxonomy" id="334625"/>
    <lineage>
        <taxon>Eukaryota</taxon>
        <taxon>Metazoa</taxon>
        <taxon>Ecdysozoa</taxon>
        <taxon>Arthropoda</taxon>
        <taxon>Chelicerata</taxon>
        <taxon>Arachnida</taxon>
        <taxon>Acari</taxon>
        <taxon>Acariformes</taxon>
        <taxon>Sarcoptiformes</taxon>
        <taxon>Oribatida</taxon>
        <taxon>Brachypylina</taxon>
        <taxon>Oppioidea</taxon>
        <taxon>Oppiidae</taxon>
        <taxon>Oppiella</taxon>
    </lineage>
</organism>
<name>A0A7R9QTV3_9ACAR</name>
<feature type="non-terminal residue" evidence="4">
    <location>
        <position position="800"/>
    </location>
</feature>
<dbReference type="EMBL" id="OC929183">
    <property type="protein sequence ID" value="CAD7658131.1"/>
    <property type="molecule type" value="Genomic_DNA"/>
</dbReference>
<protein>
    <recommendedName>
        <fullName evidence="3">Anillin homology domain-containing protein</fullName>
    </recommendedName>
</protein>
<evidence type="ECO:0000256" key="1">
    <source>
        <dbReference type="SAM" id="Coils"/>
    </source>
</evidence>
<feature type="compositionally biased region" description="Polar residues" evidence="2">
    <location>
        <begin position="381"/>
        <end position="390"/>
    </location>
</feature>
<dbReference type="InterPro" id="IPR012966">
    <property type="entry name" value="AHD"/>
</dbReference>
<feature type="compositionally biased region" description="Acidic residues" evidence="2">
    <location>
        <begin position="500"/>
        <end position="509"/>
    </location>
</feature>
<gene>
    <name evidence="4" type="ORF">ONB1V03_LOCUS14756</name>
</gene>
<dbReference type="AlphaFoldDB" id="A0A7R9QTV3"/>
<feature type="coiled-coil region" evidence="1">
    <location>
        <begin position="626"/>
        <end position="660"/>
    </location>
</feature>
<dbReference type="GO" id="GO:0000915">
    <property type="term" value="P:actomyosin contractile ring assembly"/>
    <property type="evidence" value="ECO:0007669"/>
    <property type="project" value="TreeGrafter"/>
</dbReference>
<feature type="region of interest" description="Disordered" evidence="2">
    <location>
        <begin position="180"/>
        <end position="234"/>
    </location>
</feature>
<feature type="compositionally biased region" description="Low complexity" evidence="2">
    <location>
        <begin position="576"/>
        <end position="585"/>
    </location>
</feature>
<feature type="domain" description="Anillin homology" evidence="3">
    <location>
        <begin position="715"/>
        <end position="797"/>
    </location>
</feature>
<accession>A0A7R9QTV3</accession>
<evidence type="ECO:0000313" key="5">
    <source>
        <dbReference type="Proteomes" id="UP000728032"/>
    </source>
</evidence>
<dbReference type="PANTHER" id="PTHR21538">
    <property type="entry name" value="ANILLIN/RHOTEKIN RTKN"/>
    <property type="match status" value="1"/>
</dbReference>
<dbReference type="PANTHER" id="PTHR21538:SF23">
    <property type="entry name" value="ANILLIN"/>
    <property type="match status" value="1"/>
</dbReference>
<evidence type="ECO:0000256" key="2">
    <source>
        <dbReference type="SAM" id="MobiDB-lite"/>
    </source>
</evidence>
<keyword evidence="1" id="KW-0175">Coiled coil</keyword>
<evidence type="ECO:0000259" key="3">
    <source>
        <dbReference type="Pfam" id="PF08174"/>
    </source>
</evidence>
<proteinExistence type="predicted"/>
<keyword evidence="5" id="KW-1185">Reference proteome</keyword>
<dbReference type="GO" id="GO:0005826">
    <property type="term" value="C:actomyosin contractile ring"/>
    <property type="evidence" value="ECO:0007669"/>
    <property type="project" value="TreeGrafter"/>
</dbReference>
<dbReference type="GO" id="GO:0031106">
    <property type="term" value="P:septin ring organization"/>
    <property type="evidence" value="ECO:0007669"/>
    <property type="project" value="TreeGrafter"/>
</dbReference>
<feature type="region of interest" description="Disordered" evidence="2">
    <location>
        <begin position="368"/>
        <end position="398"/>
    </location>
</feature>
<dbReference type="OrthoDB" id="6431443at2759"/>
<dbReference type="Proteomes" id="UP000728032">
    <property type="component" value="Unassembled WGS sequence"/>
</dbReference>
<reference evidence="4" key="1">
    <citation type="submission" date="2020-11" db="EMBL/GenBank/DDBJ databases">
        <authorList>
            <person name="Tran Van P."/>
        </authorList>
    </citation>
    <scope>NUCLEOTIDE SEQUENCE</scope>
</reference>
<feature type="compositionally biased region" description="Polar residues" evidence="2">
    <location>
        <begin position="180"/>
        <end position="191"/>
    </location>
</feature>
<feature type="region of interest" description="Disordered" evidence="2">
    <location>
        <begin position="120"/>
        <end position="148"/>
    </location>
</feature>
<dbReference type="InterPro" id="IPR051364">
    <property type="entry name" value="Cytokinesis/Rho-signaling"/>
</dbReference>
<feature type="compositionally biased region" description="Basic and acidic residues" evidence="2">
    <location>
        <begin position="517"/>
        <end position="527"/>
    </location>
</feature>